<dbReference type="SUPFAM" id="SSF51391">
    <property type="entry name" value="Thiamin phosphate synthase"/>
    <property type="match status" value="1"/>
</dbReference>
<comment type="pathway">
    <text evidence="1 9 11">Cofactor biosynthesis; thiamine diphosphate biosynthesis; thiamine phosphate from 4-amino-2-methyl-5-diphosphomethylpyrimidine and 4-methyl-5-(2-phosphoethyl)-thiazole: step 1/1.</text>
</comment>
<comment type="catalytic activity">
    <reaction evidence="6 9 10">
        <text>4-methyl-5-(2-phosphooxyethyl)-thiazole + 4-amino-2-methyl-5-(diphosphooxymethyl)pyrimidine + H(+) = thiamine phosphate + diphosphate</text>
        <dbReference type="Rhea" id="RHEA:22328"/>
        <dbReference type="ChEBI" id="CHEBI:15378"/>
        <dbReference type="ChEBI" id="CHEBI:33019"/>
        <dbReference type="ChEBI" id="CHEBI:37575"/>
        <dbReference type="ChEBI" id="CHEBI:57841"/>
        <dbReference type="ChEBI" id="CHEBI:58296"/>
        <dbReference type="EC" id="2.5.1.3"/>
    </reaction>
</comment>
<comment type="catalytic activity">
    <reaction evidence="7 9 10">
        <text>2-(2-carboxy-4-methylthiazol-5-yl)ethyl phosphate + 4-amino-2-methyl-5-(diphosphooxymethyl)pyrimidine + 2 H(+) = thiamine phosphate + CO2 + diphosphate</text>
        <dbReference type="Rhea" id="RHEA:47848"/>
        <dbReference type="ChEBI" id="CHEBI:15378"/>
        <dbReference type="ChEBI" id="CHEBI:16526"/>
        <dbReference type="ChEBI" id="CHEBI:33019"/>
        <dbReference type="ChEBI" id="CHEBI:37575"/>
        <dbReference type="ChEBI" id="CHEBI:57841"/>
        <dbReference type="ChEBI" id="CHEBI:62890"/>
        <dbReference type="EC" id="2.5.1.3"/>
    </reaction>
</comment>
<name>A0A8X8IGH4_9BACT</name>
<feature type="binding site" evidence="9">
    <location>
        <begin position="126"/>
        <end position="128"/>
    </location>
    <ligand>
        <name>2-[(2R,5Z)-2-carboxy-4-methylthiazol-5(2H)-ylidene]ethyl phosphate</name>
        <dbReference type="ChEBI" id="CHEBI:62899"/>
    </ligand>
</feature>
<dbReference type="GO" id="GO:0000287">
    <property type="term" value="F:magnesium ion binding"/>
    <property type="evidence" value="ECO:0007669"/>
    <property type="project" value="UniProtKB-UniRule"/>
</dbReference>
<keyword evidence="3 9" id="KW-0479">Metal-binding</keyword>
<dbReference type="InterPro" id="IPR034291">
    <property type="entry name" value="TMP_synthase"/>
</dbReference>
<dbReference type="EC" id="2.5.1.3" evidence="9"/>
<keyword evidence="2 9" id="KW-0808">Transferase</keyword>
<dbReference type="NCBIfam" id="TIGR00693">
    <property type="entry name" value="thiE"/>
    <property type="match status" value="1"/>
</dbReference>
<keyword evidence="4 9" id="KW-0460">Magnesium</keyword>
<comment type="catalytic activity">
    <reaction evidence="8 9 10">
        <text>2-[(2R,5Z)-2-carboxy-4-methylthiazol-5(2H)-ylidene]ethyl phosphate + 4-amino-2-methyl-5-(diphosphooxymethyl)pyrimidine + 2 H(+) = thiamine phosphate + CO2 + diphosphate</text>
        <dbReference type="Rhea" id="RHEA:47844"/>
        <dbReference type="ChEBI" id="CHEBI:15378"/>
        <dbReference type="ChEBI" id="CHEBI:16526"/>
        <dbReference type="ChEBI" id="CHEBI:33019"/>
        <dbReference type="ChEBI" id="CHEBI:37575"/>
        <dbReference type="ChEBI" id="CHEBI:57841"/>
        <dbReference type="ChEBI" id="CHEBI:62899"/>
        <dbReference type="EC" id="2.5.1.3"/>
    </reaction>
</comment>
<keyword evidence="5 9" id="KW-0784">Thiamine biosynthesis</keyword>
<dbReference type="RefSeq" id="WP_092724241.1">
    <property type="nucleotide sequence ID" value="NZ_FNNO01000010.1"/>
</dbReference>
<feature type="binding site" evidence="9">
    <location>
        <position position="62"/>
    </location>
    <ligand>
        <name>Mg(2+)</name>
        <dbReference type="ChEBI" id="CHEBI:18420"/>
    </ligand>
</feature>
<dbReference type="NCBIfam" id="NF000736">
    <property type="entry name" value="PRK00043.2-3"/>
    <property type="match status" value="1"/>
</dbReference>
<feature type="domain" description="Thiamine phosphate synthase/TenI" evidence="12">
    <location>
        <begin position="12"/>
        <end position="186"/>
    </location>
</feature>
<evidence type="ECO:0000256" key="8">
    <source>
        <dbReference type="ARBA" id="ARBA00047883"/>
    </source>
</evidence>
<accession>A0A8X8IGH4</accession>
<feature type="binding site" evidence="9">
    <location>
        <position position="81"/>
    </location>
    <ligand>
        <name>Mg(2+)</name>
        <dbReference type="ChEBI" id="CHEBI:18420"/>
    </ligand>
</feature>
<dbReference type="InterPro" id="IPR022998">
    <property type="entry name" value="ThiamineP_synth_TenI"/>
</dbReference>
<feature type="binding site" evidence="9">
    <location>
        <position position="129"/>
    </location>
    <ligand>
        <name>4-amino-2-methyl-5-(diphosphooxymethyl)pyrimidine</name>
        <dbReference type="ChEBI" id="CHEBI:57841"/>
    </ligand>
</feature>
<keyword evidence="14" id="KW-1185">Reference proteome</keyword>
<feature type="binding site" evidence="9">
    <location>
        <position position="163"/>
    </location>
    <ligand>
        <name>2-[(2R,5Z)-2-carboxy-4-methylthiazol-5(2H)-ylidene]ethyl phosphate</name>
        <dbReference type="ChEBI" id="CHEBI:62899"/>
    </ligand>
</feature>
<evidence type="ECO:0000256" key="10">
    <source>
        <dbReference type="RuleBase" id="RU003826"/>
    </source>
</evidence>
<comment type="similarity">
    <text evidence="9 10">Belongs to the thiamine-phosphate synthase family.</text>
</comment>
<evidence type="ECO:0000256" key="6">
    <source>
        <dbReference type="ARBA" id="ARBA00047334"/>
    </source>
</evidence>
<comment type="caution">
    <text evidence="9">Lacks conserved residue(s) required for the propagation of feature annotation.</text>
</comment>
<sequence>MKQISKLQYITTSADLARMACEAGVDWIQLRLKNITYEAYKTTALDVLAVCREHQAKLIINDNVSLALDIGADGVHIGKEDMPLSKARAILGNDYIIGCTANTLEDLRKIAKGPADYIGLGPYRFTTTKEKLSPVLGLQGYHALFEQLIQEGLVIPPVVGIGGICAEDVPLLLETGLHGVAVSAAISQAPKVKKAARAFVELCNHHTIKTV</sequence>
<dbReference type="GO" id="GO:0009228">
    <property type="term" value="P:thiamine biosynthetic process"/>
    <property type="evidence" value="ECO:0007669"/>
    <property type="project" value="UniProtKB-KW"/>
</dbReference>
<feature type="binding site" evidence="9">
    <location>
        <position position="61"/>
    </location>
    <ligand>
        <name>4-amino-2-methyl-5-(diphosphooxymethyl)pyrimidine</name>
        <dbReference type="ChEBI" id="CHEBI:57841"/>
    </ligand>
</feature>
<dbReference type="HAMAP" id="MF_00097">
    <property type="entry name" value="TMP_synthase"/>
    <property type="match status" value="1"/>
</dbReference>
<feature type="binding site" evidence="9">
    <location>
        <begin position="29"/>
        <end position="33"/>
    </location>
    <ligand>
        <name>4-amino-2-methyl-5-(diphosphooxymethyl)pyrimidine</name>
        <dbReference type="ChEBI" id="CHEBI:57841"/>
    </ligand>
</feature>
<dbReference type="GO" id="GO:0004789">
    <property type="term" value="F:thiamine-phosphate diphosphorylase activity"/>
    <property type="evidence" value="ECO:0007669"/>
    <property type="project" value="UniProtKB-UniRule"/>
</dbReference>
<dbReference type="EMBL" id="FNNO01000010">
    <property type="protein sequence ID" value="SDX17207.1"/>
    <property type="molecule type" value="Genomic_DNA"/>
</dbReference>
<gene>
    <name evidence="9" type="primary">thiE</name>
    <name evidence="13" type="ORF">SAMN05444410_11035</name>
</gene>
<evidence type="ECO:0000256" key="3">
    <source>
        <dbReference type="ARBA" id="ARBA00022723"/>
    </source>
</evidence>
<dbReference type="GO" id="GO:0009229">
    <property type="term" value="P:thiamine diphosphate biosynthetic process"/>
    <property type="evidence" value="ECO:0007669"/>
    <property type="project" value="UniProtKB-UniRule"/>
</dbReference>
<dbReference type="AlphaFoldDB" id="A0A8X8IGH4"/>
<proteinExistence type="inferred from homology"/>
<comment type="function">
    <text evidence="9">Condenses 4-methyl-5-(beta-hydroxyethyl)thiazole monophosphate (THZ-P) and 2-methyl-4-amino-5-hydroxymethyl pyrimidine pyrophosphate (HMP-PP) to form thiamine monophosphate (TMP).</text>
</comment>
<evidence type="ECO:0000256" key="9">
    <source>
        <dbReference type="HAMAP-Rule" id="MF_00097"/>
    </source>
</evidence>
<evidence type="ECO:0000256" key="5">
    <source>
        <dbReference type="ARBA" id="ARBA00022977"/>
    </source>
</evidence>
<dbReference type="Gene3D" id="3.20.20.70">
    <property type="entry name" value="Aldolase class I"/>
    <property type="match status" value="1"/>
</dbReference>
<comment type="cofactor">
    <cofactor evidence="9">
        <name>Mg(2+)</name>
        <dbReference type="ChEBI" id="CHEBI:18420"/>
    </cofactor>
    <text evidence="9">Binds 1 Mg(2+) ion per subunit.</text>
</comment>
<evidence type="ECO:0000313" key="13">
    <source>
        <dbReference type="EMBL" id="SDX17207.1"/>
    </source>
</evidence>
<dbReference type="CDD" id="cd00564">
    <property type="entry name" value="TMP_TenI"/>
    <property type="match status" value="1"/>
</dbReference>
<evidence type="ECO:0000313" key="14">
    <source>
        <dbReference type="Proteomes" id="UP000198711"/>
    </source>
</evidence>
<dbReference type="GO" id="GO:0005737">
    <property type="term" value="C:cytoplasm"/>
    <property type="evidence" value="ECO:0007669"/>
    <property type="project" value="TreeGrafter"/>
</dbReference>
<evidence type="ECO:0000259" key="12">
    <source>
        <dbReference type="Pfam" id="PF02581"/>
    </source>
</evidence>
<evidence type="ECO:0000256" key="2">
    <source>
        <dbReference type="ARBA" id="ARBA00022679"/>
    </source>
</evidence>
<dbReference type="PANTHER" id="PTHR20857">
    <property type="entry name" value="THIAMINE-PHOSPHATE PYROPHOSPHORYLASE"/>
    <property type="match status" value="1"/>
</dbReference>
<protein>
    <recommendedName>
        <fullName evidence="9">Thiamine-phosphate synthase</fullName>
        <shortName evidence="9">TP synthase</shortName>
        <shortName evidence="9">TPS</shortName>
        <ecNumber evidence="9">2.5.1.3</ecNumber>
    </recommendedName>
    <alternativeName>
        <fullName evidence="9">Thiamine-phosphate pyrophosphorylase</fullName>
        <shortName evidence="9">TMP pyrophosphorylase</shortName>
        <shortName evidence="9">TMP-PPase</shortName>
    </alternativeName>
</protein>
<organism evidence="13 14">
    <name type="scientific">Hydrobacter penzbergensis</name>
    <dbReference type="NCBI Taxonomy" id="1235997"/>
    <lineage>
        <taxon>Bacteria</taxon>
        <taxon>Pseudomonadati</taxon>
        <taxon>Bacteroidota</taxon>
        <taxon>Chitinophagia</taxon>
        <taxon>Chitinophagales</taxon>
        <taxon>Chitinophagaceae</taxon>
        <taxon>Hydrobacter</taxon>
    </lineage>
</organism>
<evidence type="ECO:0000256" key="4">
    <source>
        <dbReference type="ARBA" id="ARBA00022842"/>
    </source>
</evidence>
<dbReference type="Pfam" id="PF02581">
    <property type="entry name" value="TMP-TENI"/>
    <property type="match status" value="1"/>
</dbReference>
<dbReference type="InterPro" id="IPR013785">
    <property type="entry name" value="Aldolase_TIM"/>
</dbReference>
<evidence type="ECO:0000256" key="1">
    <source>
        <dbReference type="ARBA" id="ARBA00005165"/>
    </source>
</evidence>
<dbReference type="PANTHER" id="PTHR20857:SF15">
    <property type="entry name" value="THIAMINE-PHOSPHATE SYNTHASE"/>
    <property type="match status" value="1"/>
</dbReference>
<reference evidence="13 14" key="1">
    <citation type="submission" date="2016-10" db="EMBL/GenBank/DDBJ databases">
        <authorList>
            <person name="Varghese N."/>
            <person name="Submissions S."/>
        </authorList>
    </citation>
    <scope>NUCLEOTIDE SEQUENCE [LARGE SCALE GENOMIC DNA]</scope>
    <source>
        <strain evidence="13 14">DSM 25353</strain>
    </source>
</reference>
<evidence type="ECO:0000256" key="11">
    <source>
        <dbReference type="RuleBase" id="RU004253"/>
    </source>
</evidence>
<dbReference type="InterPro" id="IPR036206">
    <property type="entry name" value="ThiamineP_synth_sf"/>
</dbReference>
<feature type="binding site" evidence="9">
    <location>
        <position position="100"/>
    </location>
    <ligand>
        <name>4-amino-2-methyl-5-(diphosphooxymethyl)pyrimidine</name>
        <dbReference type="ChEBI" id="CHEBI:57841"/>
    </ligand>
</feature>
<dbReference type="Proteomes" id="UP000198711">
    <property type="component" value="Unassembled WGS sequence"/>
</dbReference>
<evidence type="ECO:0000256" key="7">
    <source>
        <dbReference type="ARBA" id="ARBA00047851"/>
    </source>
</evidence>
<comment type="caution">
    <text evidence="13">The sequence shown here is derived from an EMBL/GenBank/DDBJ whole genome shotgun (WGS) entry which is preliminary data.</text>
</comment>